<feature type="transmembrane region" description="Helical" evidence="1">
    <location>
        <begin position="44"/>
        <end position="61"/>
    </location>
</feature>
<feature type="transmembrane region" description="Helical" evidence="1">
    <location>
        <begin position="81"/>
        <end position="102"/>
    </location>
</feature>
<organism evidence="2 3">
    <name type="scientific">Stephania japonica</name>
    <dbReference type="NCBI Taxonomy" id="461633"/>
    <lineage>
        <taxon>Eukaryota</taxon>
        <taxon>Viridiplantae</taxon>
        <taxon>Streptophyta</taxon>
        <taxon>Embryophyta</taxon>
        <taxon>Tracheophyta</taxon>
        <taxon>Spermatophyta</taxon>
        <taxon>Magnoliopsida</taxon>
        <taxon>Ranunculales</taxon>
        <taxon>Menispermaceae</taxon>
        <taxon>Menispermoideae</taxon>
        <taxon>Cissampelideae</taxon>
        <taxon>Stephania</taxon>
    </lineage>
</organism>
<reference evidence="2 3" key="1">
    <citation type="submission" date="2024-01" db="EMBL/GenBank/DDBJ databases">
        <title>Genome assemblies of Stephania.</title>
        <authorList>
            <person name="Yang L."/>
        </authorList>
    </citation>
    <scope>NUCLEOTIDE SEQUENCE [LARGE SCALE GENOMIC DNA]</scope>
    <source>
        <strain evidence="2">QJT</strain>
        <tissue evidence="2">Leaf</tissue>
    </source>
</reference>
<sequence>MFVNKNDANNDGGRHTEDTLEPLVVELEITDDHETTGLKSRGGGSIWMVMISTFFAVCWSFKFRTCIGYSSPTQSGIMKELGLSLLQGIAALIIGTVFNGYGSGIFSYLKFFLRFFYLLDSLLFPSLQGGWQRLVTRSSNSRFKKFLARMLKFLRKQLKFKNTEKHLETFPSPDDEFISEKIFTCSYCELLCRLLKEYF</sequence>
<keyword evidence="1" id="KW-1133">Transmembrane helix</keyword>
<accession>A0AAP0K7H2</accession>
<dbReference type="Proteomes" id="UP001417504">
    <property type="component" value="Unassembled WGS sequence"/>
</dbReference>
<dbReference type="AlphaFoldDB" id="A0AAP0K7H2"/>
<dbReference type="EMBL" id="JBBNAE010000002">
    <property type="protein sequence ID" value="KAK9146795.1"/>
    <property type="molecule type" value="Genomic_DNA"/>
</dbReference>
<evidence type="ECO:0000313" key="2">
    <source>
        <dbReference type="EMBL" id="KAK9146795.1"/>
    </source>
</evidence>
<evidence type="ECO:0000313" key="3">
    <source>
        <dbReference type="Proteomes" id="UP001417504"/>
    </source>
</evidence>
<keyword evidence="1" id="KW-0812">Transmembrane</keyword>
<name>A0AAP0K7H2_9MAGN</name>
<protein>
    <submittedName>
        <fullName evidence="2">Uncharacterized protein</fullName>
    </submittedName>
</protein>
<gene>
    <name evidence="2" type="ORF">Sjap_006698</name>
</gene>
<proteinExistence type="predicted"/>
<comment type="caution">
    <text evidence="2">The sequence shown here is derived from an EMBL/GenBank/DDBJ whole genome shotgun (WGS) entry which is preliminary data.</text>
</comment>
<evidence type="ECO:0000256" key="1">
    <source>
        <dbReference type="SAM" id="Phobius"/>
    </source>
</evidence>
<keyword evidence="1" id="KW-0472">Membrane</keyword>
<keyword evidence="3" id="KW-1185">Reference proteome</keyword>